<keyword evidence="2" id="KW-0812">Transmembrane</keyword>
<feature type="region of interest" description="Disordered" evidence="1">
    <location>
        <begin position="283"/>
        <end position="302"/>
    </location>
</feature>
<comment type="caution">
    <text evidence="4">The sequence shown here is derived from an EMBL/GenBank/DDBJ whole genome shotgun (WGS) entry which is preliminary data.</text>
</comment>
<gene>
    <name evidence="4" type="ORF">MIND_00625100</name>
</gene>
<feature type="transmembrane region" description="Helical" evidence="2">
    <location>
        <begin position="73"/>
        <end position="94"/>
    </location>
</feature>
<keyword evidence="2" id="KW-0472">Membrane</keyword>
<dbReference type="Pfam" id="PF20152">
    <property type="entry name" value="DUF6534"/>
    <property type="match status" value="1"/>
</dbReference>
<dbReference type="AlphaFoldDB" id="A0A8H6W379"/>
<dbReference type="InterPro" id="IPR045339">
    <property type="entry name" value="DUF6534"/>
</dbReference>
<dbReference type="RefSeq" id="XP_037220916.1">
    <property type="nucleotide sequence ID" value="XM_037362995.1"/>
</dbReference>
<evidence type="ECO:0000259" key="3">
    <source>
        <dbReference type="Pfam" id="PF20152"/>
    </source>
</evidence>
<keyword evidence="2" id="KW-1133">Transmembrane helix</keyword>
<feature type="transmembrane region" description="Helical" evidence="2">
    <location>
        <begin position="114"/>
        <end position="137"/>
    </location>
</feature>
<organism evidence="4 5">
    <name type="scientific">Mycena indigotica</name>
    <dbReference type="NCBI Taxonomy" id="2126181"/>
    <lineage>
        <taxon>Eukaryota</taxon>
        <taxon>Fungi</taxon>
        <taxon>Dikarya</taxon>
        <taxon>Basidiomycota</taxon>
        <taxon>Agaricomycotina</taxon>
        <taxon>Agaricomycetes</taxon>
        <taxon>Agaricomycetidae</taxon>
        <taxon>Agaricales</taxon>
        <taxon>Marasmiineae</taxon>
        <taxon>Mycenaceae</taxon>
        <taxon>Mycena</taxon>
    </lineage>
</organism>
<dbReference type="GeneID" id="59345511"/>
<evidence type="ECO:0000256" key="1">
    <source>
        <dbReference type="SAM" id="MobiDB-lite"/>
    </source>
</evidence>
<accession>A0A8H6W379</accession>
<protein>
    <submittedName>
        <fullName evidence="4">NAD(P)-binding protein</fullName>
    </submittedName>
</protein>
<reference evidence="4" key="1">
    <citation type="submission" date="2020-05" db="EMBL/GenBank/DDBJ databases">
        <title>Mycena genomes resolve the evolution of fungal bioluminescence.</title>
        <authorList>
            <person name="Tsai I.J."/>
        </authorList>
    </citation>
    <scope>NUCLEOTIDE SEQUENCE</scope>
    <source>
        <strain evidence="4">171206Taipei</strain>
    </source>
</reference>
<feature type="transmembrane region" description="Helical" evidence="2">
    <location>
        <begin position="257"/>
        <end position="277"/>
    </location>
</feature>
<evidence type="ECO:0000313" key="5">
    <source>
        <dbReference type="Proteomes" id="UP000636479"/>
    </source>
</evidence>
<evidence type="ECO:0000313" key="4">
    <source>
        <dbReference type="EMBL" id="KAF7303944.1"/>
    </source>
</evidence>
<feature type="domain" description="DUF6534" evidence="3">
    <location>
        <begin position="195"/>
        <end position="281"/>
    </location>
</feature>
<feature type="transmembrane region" description="Helical" evidence="2">
    <location>
        <begin position="190"/>
        <end position="210"/>
    </location>
</feature>
<dbReference type="OrthoDB" id="2798516at2759"/>
<sequence>MAGVPPITQAHPPALDNSLGAILLGVVVSAMSVAFRFFIANAEQDLNRLFGSTTQHVYYYYHYYPHDSPLQKIAVALLWILDGFHIGLTISALYHYSVRGFGNFFGLRRVLWCVWSVKLLVLINVVIVMIVQALYAYRVWRLSGFHNGVLRYLVAAVVLGGFAIGLVTAAETYTLETFADTTTISWAVEASLAASTTIDFLIAAAMCYYLSKSKGIGSVLNSRISLLMQYSLSCGVFTSACSISTLIAFILMPNNLIFLALTFLLTRLYVNSFLAMLNARRNHRNSPSSNAGQSEGPGSRSMGLPYSFTGHGSLAQRSMEIESITHSGPSQSNMLDLYYQQQQPRPTASTPMAMHTSGDFKTQNWSAPATVPAAARRFEHVYARQW</sequence>
<dbReference type="EMBL" id="JACAZF010000005">
    <property type="protein sequence ID" value="KAF7303944.1"/>
    <property type="molecule type" value="Genomic_DNA"/>
</dbReference>
<dbReference type="PANTHER" id="PTHR40465">
    <property type="entry name" value="CHROMOSOME 1, WHOLE GENOME SHOTGUN SEQUENCE"/>
    <property type="match status" value="1"/>
</dbReference>
<dbReference type="Proteomes" id="UP000636479">
    <property type="component" value="Unassembled WGS sequence"/>
</dbReference>
<feature type="transmembrane region" description="Helical" evidence="2">
    <location>
        <begin position="20"/>
        <end position="39"/>
    </location>
</feature>
<feature type="transmembrane region" description="Helical" evidence="2">
    <location>
        <begin position="230"/>
        <end position="251"/>
    </location>
</feature>
<evidence type="ECO:0000256" key="2">
    <source>
        <dbReference type="SAM" id="Phobius"/>
    </source>
</evidence>
<keyword evidence="5" id="KW-1185">Reference proteome</keyword>
<dbReference type="PANTHER" id="PTHR40465:SF1">
    <property type="entry name" value="DUF6534 DOMAIN-CONTAINING PROTEIN"/>
    <property type="match status" value="1"/>
</dbReference>
<name>A0A8H6W379_9AGAR</name>
<feature type="transmembrane region" description="Helical" evidence="2">
    <location>
        <begin position="149"/>
        <end position="170"/>
    </location>
</feature>
<proteinExistence type="predicted"/>